<dbReference type="Pfam" id="PF01498">
    <property type="entry name" value="HTH_Tnp_Tc3_2"/>
    <property type="match status" value="1"/>
</dbReference>
<proteinExistence type="predicted"/>
<dbReference type="InterPro" id="IPR002492">
    <property type="entry name" value="Transposase_Tc1-like"/>
</dbReference>
<name>A0A8S3XKK7_PARAO</name>
<dbReference type="AlphaFoldDB" id="A0A8S3XKK7"/>
<dbReference type="OrthoDB" id="4843387at2759"/>
<comment type="caution">
    <text evidence="4">The sequence shown here is derived from an EMBL/GenBank/DDBJ whole genome shotgun (WGS) entry which is preliminary data.</text>
</comment>
<evidence type="ECO:0000259" key="3">
    <source>
        <dbReference type="Pfam" id="PF13358"/>
    </source>
</evidence>
<dbReference type="GO" id="GO:0015074">
    <property type="term" value="P:DNA integration"/>
    <property type="evidence" value="ECO:0007669"/>
    <property type="project" value="InterPro"/>
</dbReference>
<accession>A0A8S3XKK7</accession>
<dbReference type="InterPro" id="IPR052338">
    <property type="entry name" value="Transposase_5"/>
</dbReference>
<dbReference type="InterPro" id="IPR038717">
    <property type="entry name" value="Tc1-like_DDE_dom"/>
</dbReference>
<sequence>MCKVSQSTVRNISKVVQQGESMTPKRSGKCGRKRITTPRDERKIRQITIENRNKPRKVIRDILEKAGVTLSDMTLRRRWKEQNFSCRRPLKKPKLTPAMRLKRLEFAKKYKHWTAEDWHKVCFSKESSIQILEDHTQFVRRRSNEKFKEDCIVERVKLSLMIWGVISAKGNGRLYIVENTIRQDQYIKVLSEKLIPQTSEWFPNKDFLFMHDSAPCHKAKKVAKFLNDHQIKVLEWPGISSDINPIEISYI</sequence>
<evidence type="ECO:0000259" key="2">
    <source>
        <dbReference type="Pfam" id="PF01498"/>
    </source>
</evidence>
<dbReference type="EMBL" id="CAJQZP010001172">
    <property type="protein sequence ID" value="CAG5025632.1"/>
    <property type="molecule type" value="Genomic_DNA"/>
</dbReference>
<dbReference type="GO" id="GO:0006313">
    <property type="term" value="P:DNA transposition"/>
    <property type="evidence" value="ECO:0007669"/>
    <property type="project" value="InterPro"/>
</dbReference>
<dbReference type="PANTHER" id="PTHR23022:SF134">
    <property type="entry name" value="TRANSPOSABLE ELEMENT TC1 TRANSPOSASE"/>
    <property type="match status" value="1"/>
</dbReference>
<evidence type="ECO:0000313" key="4">
    <source>
        <dbReference type="EMBL" id="CAG5025632.1"/>
    </source>
</evidence>
<feature type="compositionally biased region" description="Basic residues" evidence="1">
    <location>
        <begin position="26"/>
        <end position="36"/>
    </location>
</feature>
<organism evidence="4 5">
    <name type="scientific">Parnassius apollo</name>
    <name type="common">Apollo butterfly</name>
    <name type="synonym">Papilio apollo</name>
    <dbReference type="NCBI Taxonomy" id="110799"/>
    <lineage>
        <taxon>Eukaryota</taxon>
        <taxon>Metazoa</taxon>
        <taxon>Ecdysozoa</taxon>
        <taxon>Arthropoda</taxon>
        <taxon>Hexapoda</taxon>
        <taxon>Insecta</taxon>
        <taxon>Pterygota</taxon>
        <taxon>Neoptera</taxon>
        <taxon>Endopterygota</taxon>
        <taxon>Lepidoptera</taxon>
        <taxon>Glossata</taxon>
        <taxon>Ditrysia</taxon>
        <taxon>Papilionoidea</taxon>
        <taxon>Papilionidae</taxon>
        <taxon>Parnassiinae</taxon>
        <taxon>Parnassini</taxon>
        <taxon>Parnassius</taxon>
        <taxon>Parnassius</taxon>
    </lineage>
</organism>
<evidence type="ECO:0000256" key="1">
    <source>
        <dbReference type="SAM" id="MobiDB-lite"/>
    </source>
</evidence>
<reference evidence="4" key="1">
    <citation type="submission" date="2021-04" db="EMBL/GenBank/DDBJ databases">
        <authorList>
            <person name="Tunstrom K."/>
        </authorList>
    </citation>
    <scope>NUCLEOTIDE SEQUENCE</scope>
</reference>
<dbReference type="GO" id="GO:0003677">
    <property type="term" value="F:DNA binding"/>
    <property type="evidence" value="ECO:0007669"/>
    <property type="project" value="InterPro"/>
</dbReference>
<keyword evidence="5" id="KW-1185">Reference proteome</keyword>
<gene>
    <name evidence="4" type="ORF">PAPOLLO_LOCUS18431</name>
</gene>
<dbReference type="Proteomes" id="UP000691718">
    <property type="component" value="Unassembled WGS sequence"/>
</dbReference>
<dbReference type="Pfam" id="PF13358">
    <property type="entry name" value="DDE_3"/>
    <property type="match status" value="1"/>
</dbReference>
<protein>
    <submittedName>
        <fullName evidence="4">(apollo) hypothetical protein</fullName>
    </submittedName>
</protein>
<dbReference type="PANTHER" id="PTHR23022">
    <property type="entry name" value="TRANSPOSABLE ELEMENT-RELATED"/>
    <property type="match status" value="1"/>
</dbReference>
<feature type="region of interest" description="Disordered" evidence="1">
    <location>
        <begin position="17"/>
        <end position="40"/>
    </location>
</feature>
<feature type="domain" description="Transposase Tc1-like" evidence="2">
    <location>
        <begin position="45"/>
        <end position="112"/>
    </location>
</feature>
<feature type="domain" description="Tc1-like transposase DDE" evidence="3">
    <location>
        <begin position="159"/>
        <end position="248"/>
    </location>
</feature>
<evidence type="ECO:0000313" key="5">
    <source>
        <dbReference type="Proteomes" id="UP000691718"/>
    </source>
</evidence>